<sequence>MIEDETEEDHGGTHDVGPEVEQDEYVIIDFEYEESDQELDKEKGIEEARSEPHQLKAPSDSRTVQRVDKNYLHSLEEEIISLKLQLITAKERDV</sequence>
<dbReference type="AlphaFoldDB" id="A0AA36ECV1"/>
<feature type="region of interest" description="Disordered" evidence="1">
    <location>
        <begin position="36"/>
        <end position="62"/>
    </location>
</feature>
<evidence type="ECO:0000313" key="3">
    <source>
        <dbReference type="Proteomes" id="UP001177003"/>
    </source>
</evidence>
<keyword evidence="3" id="KW-1185">Reference proteome</keyword>
<reference evidence="2" key="1">
    <citation type="submission" date="2023-04" db="EMBL/GenBank/DDBJ databases">
        <authorList>
            <person name="Vijverberg K."/>
            <person name="Xiong W."/>
            <person name="Schranz E."/>
        </authorList>
    </citation>
    <scope>NUCLEOTIDE SEQUENCE</scope>
</reference>
<accession>A0AA36ECV1</accession>
<proteinExistence type="predicted"/>
<feature type="compositionally biased region" description="Basic and acidic residues" evidence="1">
    <location>
        <begin position="38"/>
        <end position="54"/>
    </location>
</feature>
<name>A0AA36ECV1_LACSI</name>
<dbReference type="Proteomes" id="UP001177003">
    <property type="component" value="Chromosome 6"/>
</dbReference>
<protein>
    <submittedName>
        <fullName evidence="2">Uncharacterized protein</fullName>
    </submittedName>
</protein>
<feature type="region of interest" description="Disordered" evidence="1">
    <location>
        <begin position="1"/>
        <end position="22"/>
    </location>
</feature>
<evidence type="ECO:0000313" key="2">
    <source>
        <dbReference type="EMBL" id="CAI9291534.1"/>
    </source>
</evidence>
<gene>
    <name evidence="2" type="ORF">LSALG_LOCUS30668</name>
</gene>
<organism evidence="2 3">
    <name type="scientific">Lactuca saligna</name>
    <name type="common">Willowleaf lettuce</name>
    <dbReference type="NCBI Taxonomy" id="75948"/>
    <lineage>
        <taxon>Eukaryota</taxon>
        <taxon>Viridiplantae</taxon>
        <taxon>Streptophyta</taxon>
        <taxon>Embryophyta</taxon>
        <taxon>Tracheophyta</taxon>
        <taxon>Spermatophyta</taxon>
        <taxon>Magnoliopsida</taxon>
        <taxon>eudicotyledons</taxon>
        <taxon>Gunneridae</taxon>
        <taxon>Pentapetalae</taxon>
        <taxon>asterids</taxon>
        <taxon>campanulids</taxon>
        <taxon>Asterales</taxon>
        <taxon>Asteraceae</taxon>
        <taxon>Cichorioideae</taxon>
        <taxon>Cichorieae</taxon>
        <taxon>Lactucinae</taxon>
        <taxon>Lactuca</taxon>
    </lineage>
</organism>
<dbReference type="EMBL" id="OX465082">
    <property type="protein sequence ID" value="CAI9291534.1"/>
    <property type="molecule type" value="Genomic_DNA"/>
</dbReference>
<evidence type="ECO:0000256" key="1">
    <source>
        <dbReference type="SAM" id="MobiDB-lite"/>
    </source>
</evidence>